<dbReference type="GO" id="GO:0006508">
    <property type="term" value="P:proteolysis"/>
    <property type="evidence" value="ECO:0007669"/>
    <property type="project" value="UniProtKB-KW"/>
</dbReference>
<dbReference type="EMBL" id="KZ613514">
    <property type="protein sequence ID" value="PMD15311.1"/>
    <property type="molecule type" value="Genomic_DNA"/>
</dbReference>
<evidence type="ECO:0000256" key="10">
    <source>
        <dbReference type="RuleBase" id="RU362115"/>
    </source>
</evidence>
<keyword evidence="4 10" id="KW-0645">Protease</keyword>
<feature type="transmembrane region" description="Helical" evidence="10">
    <location>
        <begin position="163"/>
        <end position="183"/>
    </location>
</feature>
<feature type="transmembrane region" description="Helical" evidence="10">
    <location>
        <begin position="382"/>
        <end position="401"/>
    </location>
</feature>
<feature type="compositionally biased region" description="Low complexity" evidence="11">
    <location>
        <begin position="24"/>
        <end position="34"/>
    </location>
</feature>
<evidence type="ECO:0000256" key="7">
    <source>
        <dbReference type="ARBA" id="ARBA00022825"/>
    </source>
</evidence>
<dbReference type="PANTHER" id="PTHR22936">
    <property type="entry name" value="RHOMBOID-RELATED"/>
    <property type="match status" value="1"/>
</dbReference>
<keyword evidence="6 10" id="KW-0378">Hydrolase</keyword>
<evidence type="ECO:0000256" key="1">
    <source>
        <dbReference type="ARBA" id="ARBA00000156"/>
    </source>
</evidence>
<dbReference type="InterPro" id="IPR022764">
    <property type="entry name" value="Peptidase_S54_rhomboid_dom"/>
</dbReference>
<evidence type="ECO:0000256" key="5">
    <source>
        <dbReference type="ARBA" id="ARBA00022692"/>
    </source>
</evidence>
<evidence type="ECO:0000256" key="3">
    <source>
        <dbReference type="ARBA" id="ARBA00009045"/>
    </source>
</evidence>
<feature type="compositionally biased region" description="Polar residues" evidence="11">
    <location>
        <begin position="83"/>
        <end position="92"/>
    </location>
</feature>
<evidence type="ECO:0000313" key="14">
    <source>
        <dbReference type="Proteomes" id="UP000235672"/>
    </source>
</evidence>
<feature type="transmembrane region" description="Helical" evidence="10">
    <location>
        <begin position="407"/>
        <end position="427"/>
    </location>
</feature>
<accession>A0A2J6PMP7</accession>
<dbReference type="GO" id="GO:0016020">
    <property type="term" value="C:membrane"/>
    <property type="evidence" value="ECO:0007669"/>
    <property type="project" value="UniProtKB-SubCell"/>
</dbReference>
<feature type="compositionally biased region" description="Basic and acidic residues" evidence="11">
    <location>
        <begin position="57"/>
        <end position="73"/>
    </location>
</feature>
<keyword evidence="7 10" id="KW-0720">Serine protease</keyword>
<feature type="transmembrane region" description="Helical" evidence="10">
    <location>
        <begin position="478"/>
        <end position="500"/>
    </location>
</feature>
<dbReference type="InterPro" id="IPR035952">
    <property type="entry name" value="Rhomboid-like_sf"/>
</dbReference>
<dbReference type="GO" id="GO:0004252">
    <property type="term" value="F:serine-type endopeptidase activity"/>
    <property type="evidence" value="ECO:0007669"/>
    <property type="project" value="InterPro"/>
</dbReference>
<proteinExistence type="inferred from homology"/>
<comment type="function">
    <text evidence="10">Serine protease involved in intramembrane proteolysis.</text>
</comment>
<evidence type="ECO:0000259" key="12">
    <source>
        <dbReference type="Pfam" id="PF01694"/>
    </source>
</evidence>
<feature type="transmembrane region" description="Helical" evidence="10">
    <location>
        <begin position="351"/>
        <end position="370"/>
    </location>
</feature>
<organism evidence="13 14">
    <name type="scientific">Hyaloscypha hepaticicola</name>
    <dbReference type="NCBI Taxonomy" id="2082293"/>
    <lineage>
        <taxon>Eukaryota</taxon>
        <taxon>Fungi</taxon>
        <taxon>Dikarya</taxon>
        <taxon>Ascomycota</taxon>
        <taxon>Pezizomycotina</taxon>
        <taxon>Leotiomycetes</taxon>
        <taxon>Helotiales</taxon>
        <taxon>Hyaloscyphaceae</taxon>
        <taxon>Hyaloscypha</taxon>
    </lineage>
</organism>
<protein>
    <recommendedName>
        <fullName evidence="10">Rhomboid-type serine protease</fullName>
        <ecNumber evidence="10">3.4.21.105</ecNumber>
    </recommendedName>
</protein>
<dbReference type="STRING" id="1745343.A0A2J6PMP7"/>
<reference evidence="13 14" key="1">
    <citation type="submission" date="2016-05" db="EMBL/GenBank/DDBJ databases">
        <title>A degradative enzymes factory behind the ericoid mycorrhizal symbiosis.</title>
        <authorList>
            <consortium name="DOE Joint Genome Institute"/>
            <person name="Martino E."/>
            <person name="Morin E."/>
            <person name="Grelet G."/>
            <person name="Kuo A."/>
            <person name="Kohler A."/>
            <person name="Daghino S."/>
            <person name="Barry K."/>
            <person name="Choi C."/>
            <person name="Cichocki N."/>
            <person name="Clum A."/>
            <person name="Copeland A."/>
            <person name="Hainaut M."/>
            <person name="Haridas S."/>
            <person name="Labutti K."/>
            <person name="Lindquist E."/>
            <person name="Lipzen A."/>
            <person name="Khouja H.-R."/>
            <person name="Murat C."/>
            <person name="Ohm R."/>
            <person name="Olson A."/>
            <person name="Spatafora J."/>
            <person name="Veneault-Fourrey C."/>
            <person name="Henrissat B."/>
            <person name="Grigoriev I."/>
            <person name="Martin F."/>
            <person name="Perotto S."/>
        </authorList>
    </citation>
    <scope>NUCLEOTIDE SEQUENCE [LARGE SCALE GENOMIC DNA]</scope>
    <source>
        <strain evidence="13 14">UAMH 7357</strain>
    </source>
</reference>
<evidence type="ECO:0000256" key="8">
    <source>
        <dbReference type="ARBA" id="ARBA00022989"/>
    </source>
</evidence>
<evidence type="ECO:0000256" key="11">
    <source>
        <dbReference type="SAM" id="MobiDB-lite"/>
    </source>
</evidence>
<feature type="domain" description="Peptidase S54 rhomboid" evidence="12">
    <location>
        <begin position="284"/>
        <end position="421"/>
    </location>
</feature>
<comment type="similarity">
    <text evidence="3 10">Belongs to the peptidase S54 family.</text>
</comment>
<keyword evidence="5 10" id="KW-0812">Transmembrane</keyword>
<evidence type="ECO:0000256" key="4">
    <source>
        <dbReference type="ARBA" id="ARBA00022670"/>
    </source>
</evidence>
<feature type="transmembrane region" description="Helical" evidence="10">
    <location>
        <begin position="325"/>
        <end position="345"/>
    </location>
</feature>
<dbReference type="Gene3D" id="1.20.1540.10">
    <property type="entry name" value="Rhomboid-like"/>
    <property type="match status" value="1"/>
</dbReference>
<dbReference type="PANTHER" id="PTHR22936:SF69">
    <property type="entry name" value="RHOMBOID-LIKE PROTEIN"/>
    <property type="match status" value="1"/>
</dbReference>
<feature type="compositionally biased region" description="Pro residues" evidence="11">
    <location>
        <begin position="8"/>
        <end position="23"/>
    </location>
</feature>
<evidence type="ECO:0000313" key="13">
    <source>
        <dbReference type="EMBL" id="PMD15311.1"/>
    </source>
</evidence>
<dbReference type="OrthoDB" id="2146116at2759"/>
<dbReference type="Proteomes" id="UP000235672">
    <property type="component" value="Unassembled WGS sequence"/>
</dbReference>
<dbReference type="SUPFAM" id="SSF144091">
    <property type="entry name" value="Rhomboid-like"/>
    <property type="match status" value="1"/>
</dbReference>
<comment type="catalytic activity">
    <reaction evidence="1 10">
        <text>Cleaves type-1 transmembrane domains using a catalytic dyad composed of serine and histidine that are contributed by different transmembrane domains.</text>
        <dbReference type="EC" id="3.4.21.105"/>
    </reaction>
</comment>
<keyword evidence="8 10" id="KW-1133">Transmembrane helix</keyword>
<dbReference type="AlphaFoldDB" id="A0A2J6PMP7"/>
<dbReference type="InterPro" id="IPR002610">
    <property type="entry name" value="Peptidase_S54_rhomboid-like"/>
</dbReference>
<feature type="transmembrane region" description="Helical" evidence="10">
    <location>
        <begin position="293"/>
        <end position="313"/>
    </location>
</feature>
<dbReference type="Pfam" id="PF01694">
    <property type="entry name" value="Rhomboid"/>
    <property type="match status" value="1"/>
</dbReference>
<comment type="subcellular location">
    <subcellularLocation>
        <location evidence="2 10">Membrane</location>
        <topology evidence="2 10">Multi-pass membrane protein</topology>
    </subcellularLocation>
</comment>
<dbReference type="EC" id="3.4.21.105" evidence="10"/>
<gene>
    <name evidence="13" type="ORF">NA56DRAFT_609050</name>
</gene>
<feature type="region of interest" description="Disordered" evidence="11">
    <location>
        <begin position="1"/>
        <end position="144"/>
    </location>
</feature>
<evidence type="ECO:0000256" key="6">
    <source>
        <dbReference type="ARBA" id="ARBA00022801"/>
    </source>
</evidence>
<keyword evidence="9 10" id="KW-0472">Membrane</keyword>
<evidence type="ECO:0000256" key="9">
    <source>
        <dbReference type="ARBA" id="ARBA00023136"/>
    </source>
</evidence>
<sequence>MAPSDYYKPPPRPASKLPPPPAPQTLQQSQPTLPYYESYSQQSAPSIAPSYHTNPPRPEDRASPFEAPFDDHVYPMGRPGVQQYDSQTSLGSDSRYYGQGGRLDQSPSYQDDIPLRDHPGIPGKDNNSTDHVYDAPAPSQMEQGRKKRFGGMGMLGSKNGKRIPWLVYILTTIQVAVFIAEIVKNAQLTGSPIEIHPQFNPMIGPSPYVLINMGSRYVPCMHSMDGIQNRAEGGPISWPCPNTTNDSAFCQLHQLCGFGMTASQDPVYPPTVTSTNIADYPAPDQWFRFITPIFLHAGIVHIGFNMLLQITLGREIEQQIGPIRFFLVYFSSGIFGFVLGGNFAATGISSTGASGALFGILALTLLDLLYTWNDRTSPWKDLAFIMLDVVISFVLGLLPGLDNFSHIGGFFMGLVLGICILHSPNALRKRMNQGNEYEPPYNHSPYAASQGQGQGTMGFVKHPLGFFKGRRGGWWAWWLVRVGSLVFVFIVFILLLNNFYRYRKTCSWCKYLSCLNVNNWCNVGNLAFNEQTSNTTSKRSVFDSWETMAKIYMT</sequence>
<evidence type="ECO:0000256" key="2">
    <source>
        <dbReference type="ARBA" id="ARBA00004141"/>
    </source>
</evidence>
<name>A0A2J6PMP7_9HELO</name>
<keyword evidence="14" id="KW-1185">Reference proteome</keyword>